<dbReference type="InterPro" id="IPR043129">
    <property type="entry name" value="ATPase_NBD"/>
</dbReference>
<feature type="domain" description="Ppx/GppA phosphatase N-terminal" evidence="1">
    <location>
        <begin position="33"/>
        <end position="334"/>
    </location>
</feature>
<evidence type="ECO:0000259" key="2">
    <source>
        <dbReference type="Pfam" id="PF23566"/>
    </source>
</evidence>
<dbReference type="GO" id="GO:0006357">
    <property type="term" value="P:regulation of transcription by RNA polymerase II"/>
    <property type="evidence" value="ECO:0007669"/>
    <property type="project" value="TreeGrafter"/>
</dbReference>
<dbReference type="Pfam" id="PF23566">
    <property type="entry name" value="RTG2_C"/>
    <property type="match status" value="1"/>
</dbReference>
<organism evidence="3 4">
    <name type="scientific">Piedraia hortae CBS 480.64</name>
    <dbReference type="NCBI Taxonomy" id="1314780"/>
    <lineage>
        <taxon>Eukaryota</taxon>
        <taxon>Fungi</taxon>
        <taxon>Dikarya</taxon>
        <taxon>Ascomycota</taxon>
        <taxon>Pezizomycotina</taxon>
        <taxon>Dothideomycetes</taxon>
        <taxon>Dothideomycetidae</taxon>
        <taxon>Capnodiales</taxon>
        <taxon>Piedraiaceae</taxon>
        <taxon>Piedraia</taxon>
    </lineage>
</organism>
<evidence type="ECO:0000259" key="1">
    <source>
        <dbReference type="Pfam" id="PF02541"/>
    </source>
</evidence>
<dbReference type="Pfam" id="PF02541">
    <property type="entry name" value="Ppx-GppA"/>
    <property type="match status" value="1"/>
</dbReference>
<accession>A0A6A7C5H6</accession>
<dbReference type="PANTHER" id="PTHR30005:SF0">
    <property type="entry name" value="RETROGRADE REGULATION PROTEIN 2"/>
    <property type="match status" value="1"/>
</dbReference>
<dbReference type="InterPro" id="IPR050273">
    <property type="entry name" value="GppA/Ppx_hydrolase"/>
</dbReference>
<name>A0A6A7C5H6_9PEZI</name>
<proteinExistence type="predicted"/>
<gene>
    <name evidence="3" type="ORF">K470DRAFT_213458</name>
</gene>
<dbReference type="Proteomes" id="UP000799421">
    <property type="component" value="Unassembled WGS sequence"/>
</dbReference>
<protein>
    <submittedName>
        <fullName evidence="3">Ppx-GppA-domain-containing protein</fullName>
    </submittedName>
</protein>
<dbReference type="FunFam" id="3.30.420.40:FF:000191">
    <property type="entry name" value="Retrograde regulation protein 2"/>
    <property type="match status" value="1"/>
</dbReference>
<dbReference type="OrthoDB" id="2014654at2759"/>
<reference evidence="3" key="1">
    <citation type="journal article" date="2020" name="Stud. Mycol.">
        <title>101 Dothideomycetes genomes: a test case for predicting lifestyles and emergence of pathogens.</title>
        <authorList>
            <person name="Haridas S."/>
            <person name="Albert R."/>
            <person name="Binder M."/>
            <person name="Bloem J."/>
            <person name="Labutti K."/>
            <person name="Salamov A."/>
            <person name="Andreopoulos B."/>
            <person name="Baker S."/>
            <person name="Barry K."/>
            <person name="Bills G."/>
            <person name="Bluhm B."/>
            <person name="Cannon C."/>
            <person name="Castanera R."/>
            <person name="Culley D."/>
            <person name="Daum C."/>
            <person name="Ezra D."/>
            <person name="Gonzalez J."/>
            <person name="Henrissat B."/>
            <person name="Kuo A."/>
            <person name="Liang C."/>
            <person name="Lipzen A."/>
            <person name="Lutzoni F."/>
            <person name="Magnuson J."/>
            <person name="Mondo S."/>
            <person name="Nolan M."/>
            <person name="Ohm R."/>
            <person name="Pangilinan J."/>
            <person name="Park H.-J."/>
            <person name="Ramirez L."/>
            <person name="Alfaro M."/>
            <person name="Sun H."/>
            <person name="Tritt A."/>
            <person name="Yoshinaga Y."/>
            <person name="Zwiers L.-H."/>
            <person name="Turgeon B."/>
            <person name="Goodwin S."/>
            <person name="Spatafora J."/>
            <person name="Crous P."/>
            <person name="Grigoriev I."/>
        </authorList>
    </citation>
    <scope>NUCLEOTIDE SEQUENCE</scope>
    <source>
        <strain evidence="3">CBS 480.64</strain>
    </source>
</reference>
<evidence type="ECO:0000313" key="3">
    <source>
        <dbReference type="EMBL" id="KAF2862215.1"/>
    </source>
</evidence>
<evidence type="ECO:0000313" key="4">
    <source>
        <dbReference type="Proteomes" id="UP000799421"/>
    </source>
</evidence>
<keyword evidence="4" id="KW-1185">Reference proteome</keyword>
<dbReference type="Gene3D" id="1.10.3210.10">
    <property type="entry name" value="Hypothetical protein af1432"/>
    <property type="match status" value="1"/>
</dbReference>
<sequence length="552" mass="59824">MPPNEHLHALIDMGSNGVRLSITSLSPPHARILPTIYQDRIALSLYDAQYQNTTRGPIDPTTISTLIRSLLAFKRTCTDLNVTHVRLIATEATRTASNASAFSTRIREATGWDVEMLSKEDEGRVGALGVASSLPSVNGLVMDLGGGSTQLSWVIKPEGGGEVRMPSRGAVSLPFGAAALGRRLSEPGLEREVVESLRGAYASLEVPEELEANAREGGGFKLYLSGGGFKGWGFVLMARHRVQPYPIPVINGFTVAGGEFVDEESVVAAATASLAKETGEEDEEIFRVSERRARQVPAVAFLVRALAAALPYPIGRVRFCQGGVREGVLFSSLEPAVRAENPLQVATVQYALTTTSSEFVAKLLCDAVPKENVFPSAVLHAVANLMYFHSTHPKDIQVSAALRSTTTGVLANVHGISHEQRAVLALILCQRWGGGLPPTDAAFQRDLERMVSAQKLWWVKYIGAVARLIAAVYPMGIRTQDQDGRLRLSSRWGGNDSVSLTVEFVDDEMTELFTKQVKKIEKVGKKKSWPDGMGFRVVIEGTQRDSFAKAKA</sequence>
<dbReference type="Gene3D" id="3.30.420.150">
    <property type="entry name" value="Exopolyphosphatase. Domain 2"/>
    <property type="match status" value="1"/>
</dbReference>
<dbReference type="InterPro" id="IPR003695">
    <property type="entry name" value="Ppx_GppA_N"/>
</dbReference>
<feature type="domain" description="RTG2 C-terminal" evidence="2">
    <location>
        <begin position="341"/>
        <end position="540"/>
    </location>
</feature>
<dbReference type="EMBL" id="MU005967">
    <property type="protein sequence ID" value="KAF2862215.1"/>
    <property type="molecule type" value="Genomic_DNA"/>
</dbReference>
<dbReference type="PANTHER" id="PTHR30005">
    <property type="entry name" value="EXOPOLYPHOSPHATASE"/>
    <property type="match status" value="1"/>
</dbReference>
<dbReference type="SUPFAM" id="SSF53067">
    <property type="entry name" value="Actin-like ATPase domain"/>
    <property type="match status" value="2"/>
</dbReference>
<dbReference type="AlphaFoldDB" id="A0A6A7C5H6"/>
<dbReference type="Gene3D" id="3.30.420.40">
    <property type="match status" value="1"/>
</dbReference>
<dbReference type="InterPro" id="IPR057512">
    <property type="entry name" value="RTG2_C"/>
</dbReference>